<dbReference type="Gene3D" id="3.30.530.20">
    <property type="match status" value="1"/>
</dbReference>
<gene>
    <name evidence="3" type="ORF">ACFOLH_06180</name>
</gene>
<dbReference type="Proteomes" id="UP001595685">
    <property type="component" value="Unassembled WGS sequence"/>
</dbReference>
<dbReference type="RefSeq" id="WP_340291195.1">
    <property type="nucleotide sequence ID" value="NZ_JBBEOI010000033.1"/>
</dbReference>
<dbReference type="EMBL" id="JBHRWW010000003">
    <property type="protein sequence ID" value="MFC3687926.1"/>
    <property type="molecule type" value="Genomic_DNA"/>
</dbReference>
<protein>
    <submittedName>
        <fullName evidence="3">SRPBCC domain-containing protein</fullName>
    </submittedName>
</protein>
<keyword evidence="4" id="KW-1185">Reference proteome</keyword>
<feature type="domain" description="Activator of Hsp90 ATPase homologue 1/2-like C-terminal" evidence="2">
    <location>
        <begin position="24"/>
        <end position="156"/>
    </location>
</feature>
<dbReference type="InterPro" id="IPR023393">
    <property type="entry name" value="START-like_dom_sf"/>
</dbReference>
<evidence type="ECO:0000313" key="4">
    <source>
        <dbReference type="Proteomes" id="UP001595685"/>
    </source>
</evidence>
<evidence type="ECO:0000313" key="3">
    <source>
        <dbReference type="EMBL" id="MFC3687926.1"/>
    </source>
</evidence>
<comment type="caution">
    <text evidence="3">The sequence shown here is derived from an EMBL/GenBank/DDBJ whole genome shotgun (WGS) entry which is preliminary data.</text>
</comment>
<name>A0ABV7WDM7_9MICO</name>
<dbReference type="CDD" id="cd07814">
    <property type="entry name" value="SRPBCC_CalC_Aha1-like"/>
    <property type="match status" value="1"/>
</dbReference>
<dbReference type="Pfam" id="PF08327">
    <property type="entry name" value="AHSA1"/>
    <property type="match status" value="1"/>
</dbReference>
<dbReference type="SUPFAM" id="SSF55961">
    <property type="entry name" value="Bet v1-like"/>
    <property type="match status" value="1"/>
</dbReference>
<proteinExistence type="inferred from homology"/>
<comment type="similarity">
    <text evidence="1">Belongs to the AHA1 family.</text>
</comment>
<accession>A0ABV7WDM7</accession>
<sequence length="159" mass="17628">MDTPTDELEDTMAARPIDQEIDIDAPRERVWDVLTGDATYRQWTAEFAEGSYAETDWQQDSSVRFLGPDGTGLLGRVVVSRRPELLDVEYDGVVGAGRDDTTSELARGWAGSHETYRLAEADGGTHLVISAPMEDAYYDDMVEAWGRALAKVKELAEAR</sequence>
<evidence type="ECO:0000256" key="1">
    <source>
        <dbReference type="ARBA" id="ARBA00006817"/>
    </source>
</evidence>
<dbReference type="InterPro" id="IPR013538">
    <property type="entry name" value="ASHA1/2-like_C"/>
</dbReference>
<evidence type="ECO:0000259" key="2">
    <source>
        <dbReference type="Pfam" id="PF08327"/>
    </source>
</evidence>
<organism evidence="3 4">
    <name type="scientific">Aquipuribacter hungaricus</name>
    <dbReference type="NCBI Taxonomy" id="545624"/>
    <lineage>
        <taxon>Bacteria</taxon>
        <taxon>Bacillati</taxon>
        <taxon>Actinomycetota</taxon>
        <taxon>Actinomycetes</taxon>
        <taxon>Micrococcales</taxon>
        <taxon>Intrasporangiaceae</taxon>
        <taxon>Aquipuribacter</taxon>
    </lineage>
</organism>
<reference evidence="4" key="1">
    <citation type="journal article" date="2019" name="Int. J. Syst. Evol. Microbiol.">
        <title>The Global Catalogue of Microorganisms (GCM) 10K type strain sequencing project: providing services to taxonomists for standard genome sequencing and annotation.</title>
        <authorList>
            <consortium name="The Broad Institute Genomics Platform"/>
            <consortium name="The Broad Institute Genome Sequencing Center for Infectious Disease"/>
            <person name="Wu L."/>
            <person name="Ma J."/>
        </authorList>
    </citation>
    <scope>NUCLEOTIDE SEQUENCE [LARGE SCALE GENOMIC DNA]</scope>
    <source>
        <strain evidence="4">NCAIM B.02333</strain>
    </source>
</reference>